<dbReference type="GO" id="GO:0016763">
    <property type="term" value="F:pentosyltransferase activity"/>
    <property type="evidence" value="ECO:0007669"/>
    <property type="project" value="TreeGrafter"/>
</dbReference>
<dbReference type="RefSeq" id="WP_121211742.1">
    <property type="nucleotide sequence ID" value="NZ_RBIM01000005.1"/>
</dbReference>
<evidence type="ECO:0000256" key="7">
    <source>
        <dbReference type="ARBA" id="ARBA00023136"/>
    </source>
</evidence>
<dbReference type="GO" id="GO:0009103">
    <property type="term" value="P:lipopolysaccharide biosynthetic process"/>
    <property type="evidence" value="ECO:0007669"/>
    <property type="project" value="UniProtKB-ARBA"/>
</dbReference>
<dbReference type="PANTHER" id="PTHR33908:SF11">
    <property type="entry name" value="MEMBRANE PROTEIN"/>
    <property type="match status" value="1"/>
</dbReference>
<feature type="region of interest" description="Disordered" evidence="8">
    <location>
        <begin position="507"/>
        <end position="526"/>
    </location>
</feature>
<feature type="domain" description="Glycosyltransferase RgtA/B/C/D-like" evidence="10">
    <location>
        <begin position="61"/>
        <end position="221"/>
    </location>
</feature>
<evidence type="ECO:0000313" key="12">
    <source>
        <dbReference type="Proteomes" id="UP000273675"/>
    </source>
</evidence>
<dbReference type="AlphaFoldDB" id="A0A495D563"/>
<comment type="subcellular location">
    <subcellularLocation>
        <location evidence="1">Cell membrane</location>
        <topology evidence="1">Multi-pass membrane protein</topology>
    </subcellularLocation>
</comment>
<feature type="transmembrane region" description="Helical" evidence="9">
    <location>
        <begin position="150"/>
        <end position="170"/>
    </location>
</feature>
<feature type="transmembrane region" description="Helical" evidence="9">
    <location>
        <begin position="90"/>
        <end position="107"/>
    </location>
</feature>
<dbReference type="InterPro" id="IPR050297">
    <property type="entry name" value="LipidA_mod_glycosyltrf_83"/>
</dbReference>
<evidence type="ECO:0000256" key="9">
    <source>
        <dbReference type="SAM" id="Phobius"/>
    </source>
</evidence>
<feature type="transmembrane region" description="Helical" evidence="9">
    <location>
        <begin position="312"/>
        <end position="331"/>
    </location>
</feature>
<keyword evidence="6 9" id="KW-1133">Transmembrane helix</keyword>
<evidence type="ECO:0000256" key="4">
    <source>
        <dbReference type="ARBA" id="ARBA00022679"/>
    </source>
</evidence>
<evidence type="ECO:0000256" key="1">
    <source>
        <dbReference type="ARBA" id="ARBA00004651"/>
    </source>
</evidence>
<gene>
    <name evidence="11" type="ORF">C7435_2402</name>
</gene>
<dbReference type="Proteomes" id="UP000273675">
    <property type="component" value="Unassembled WGS sequence"/>
</dbReference>
<name>A0A495D563_9PROT</name>
<feature type="transmembrane region" description="Helical" evidence="9">
    <location>
        <begin position="288"/>
        <end position="306"/>
    </location>
</feature>
<evidence type="ECO:0000256" key="5">
    <source>
        <dbReference type="ARBA" id="ARBA00022692"/>
    </source>
</evidence>
<evidence type="ECO:0000256" key="2">
    <source>
        <dbReference type="ARBA" id="ARBA00022475"/>
    </source>
</evidence>
<dbReference type="OrthoDB" id="9811222at2"/>
<proteinExistence type="predicted"/>
<evidence type="ECO:0000259" key="10">
    <source>
        <dbReference type="Pfam" id="PF13231"/>
    </source>
</evidence>
<dbReference type="EMBL" id="RBIM01000005">
    <property type="protein sequence ID" value="RKQ96150.1"/>
    <property type="molecule type" value="Genomic_DNA"/>
</dbReference>
<dbReference type="PANTHER" id="PTHR33908">
    <property type="entry name" value="MANNOSYLTRANSFERASE YKCB-RELATED"/>
    <property type="match status" value="1"/>
</dbReference>
<feature type="transmembrane region" description="Helical" evidence="9">
    <location>
        <begin position="206"/>
        <end position="224"/>
    </location>
</feature>
<feature type="transmembrane region" description="Helical" evidence="9">
    <location>
        <begin position="259"/>
        <end position="276"/>
    </location>
</feature>
<keyword evidence="7 9" id="KW-0472">Membrane</keyword>
<organism evidence="11 12">
    <name type="scientific">Maricaulis maris</name>
    <dbReference type="NCBI Taxonomy" id="74318"/>
    <lineage>
        <taxon>Bacteria</taxon>
        <taxon>Pseudomonadati</taxon>
        <taxon>Pseudomonadota</taxon>
        <taxon>Alphaproteobacteria</taxon>
        <taxon>Maricaulales</taxon>
        <taxon>Maricaulaceae</taxon>
        <taxon>Maricaulis</taxon>
    </lineage>
</organism>
<accession>A0A495D563</accession>
<keyword evidence="3 11" id="KW-0328">Glycosyltransferase</keyword>
<feature type="transmembrane region" description="Helical" evidence="9">
    <location>
        <begin position="113"/>
        <end position="138"/>
    </location>
</feature>
<feature type="transmembrane region" description="Helical" evidence="9">
    <location>
        <begin position="338"/>
        <end position="359"/>
    </location>
</feature>
<evidence type="ECO:0000256" key="3">
    <source>
        <dbReference type="ARBA" id="ARBA00022676"/>
    </source>
</evidence>
<keyword evidence="2" id="KW-1003">Cell membrane</keyword>
<dbReference type="Pfam" id="PF13231">
    <property type="entry name" value="PMT_2"/>
    <property type="match status" value="1"/>
</dbReference>
<evidence type="ECO:0000256" key="8">
    <source>
        <dbReference type="SAM" id="MobiDB-lite"/>
    </source>
</evidence>
<reference evidence="11 12" key="1">
    <citation type="submission" date="2018-10" db="EMBL/GenBank/DDBJ databases">
        <title>Genomic Encyclopedia of Type Strains, Phase IV (KMG-IV): sequencing the most valuable type-strain genomes for metagenomic binning, comparative biology and taxonomic classification.</title>
        <authorList>
            <person name="Goeker M."/>
        </authorList>
    </citation>
    <scope>NUCLEOTIDE SEQUENCE [LARGE SCALE GENOMIC DNA]</scope>
    <source>
        <strain evidence="11 12">DSM 4734</strain>
    </source>
</reference>
<dbReference type="InterPro" id="IPR038731">
    <property type="entry name" value="RgtA/B/C-like"/>
</dbReference>
<keyword evidence="4 11" id="KW-0808">Transferase</keyword>
<evidence type="ECO:0000313" key="11">
    <source>
        <dbReference type="EMBL" id="RKQ96150.1"/>
    </source>
</evidence>
<protein>
    <submittedName>
        <fullName evidence="11">Dolichyl-phosphate-mannose-protein mannosyltransferase</fullName>
    </submittedName>
</protein>
<dbReference type="GO" id="GO:0005886">
    <property type="term" value="C:plasma membrane"/>
    <property type="evidence" value="ECO:0007669"/>
    <property type="project" value="UniProtKB-SubCell"/>
</dbReference>
<comment type="caution">
    <text evidence="11">The sequence shown here is derived from an EMBL/GenBank/DDBJ whole genome shotgun (WGS) entry which is preliminary data.</text>
</comment>
<sequence length="526" mass="57640">MTESHTSSLPSRISWRHAALLLIAGFAILRILALAVSPVSLYQDESQYWVWSRVFDWGYYSKPPMIAWLIGLSTSLFGDSDFAIRLPAPLLHTATAIFLMLSARQLWGERAGFWAATLYLTMPAIWLSGFVISTDAVLFSAWSGGLYALLRLRAGGGWGAAIGLGVALGFGFLSKYAMIYFLVSTGLALVFDPAVRRALLSPHGGIAAAIFLLLLAPNLAWNAANDFATVSHTAANANWGNDLFHPGELIEFLAAQPGVFGPLTFGVLVTVFWLTVTRFLRIDPDQRLLVLYALPPLLVVTGQAFISRAHANWAAATYVAGTLLVLAFLLRGAAWRRWALYGSIGLHTLIGLFAIALAASPALVEALGAGDATKRIRAWDVTAERIIAAAAADDYALIVFDDRNTFHQMQRYAPQLDGRTAMWLRHAGPTNHAEDVWPLDEDPQGRLLIVSNRPLEVPRLREDFAVFEPVGTLAIPLDGPFTRDFSLWVAEGHQRVERDEAYEIRWQAHDAADDTTPVRGYSGGDE</sequence>
<evidence type="ECO:0000256" key="6">
    <source>
        <dbReference type="ARBA" id="ARBA00022989"/>
    </source>
</evidence>
<keyword evidence="5 9" id="KW-0812">Transmembrane</keyword>